<dbReference type="InterPro" id="IPR003439">
    <property type="entry name" value="ABC_transporter-like_ATP-bd"/>
</dbReference>
<dbReference type="KEGG" id="xca:xcc-b100_0180"/>
<dbReference type="InterPro" id="IPR003593">
    <property type="entry name" value="AAA+_ATPase"/>
</dbReference>
<evidence type="ECO:0000256" key="6">
    <source>
        <dbReference type="ARBA" id="ARBA00022967"/>
    </source>
</evidence>
<keyword evidence="6" id="KW-1278">Translocase</keyword>
<dbReference type="GO" id="GO:0005524">
    <property type="term" value="F:ATP binding"/>
    <property type="evidence" value="ECO:0007669"/>
    <property type="project" value="UniProtKB-KW"/>
</dbReference>
<evidence type="ECO:0000313" key="10">
    <source>
        <dbReference type="Proteomes" id="UP000001188"/>
    </source>
</evidence>
<dbReference type="EMBL" id="AM920689">
    <property type="protein sequence ID" value="CAP49511.2"/>
    <property type="molecule type" value="Genomic_DNA"/>
</dbReference>
<dbReference type="InterPro" id="IPR050166">
    <property type="entry name" value="ABC_transporter_ATP-bind"/>
</dbReference>
<dbReference type="GO" id="GO:0016887">
    <property type="term" value="F:ATP hydrolysis activity"/>
    <property type="evidence" value="ECO:0007669"/>
    <property type="project" value="InterPro"/>
</dbReference>
<keyword evidence="4" id="KW-0547">Nucleotide-binding</keyword>
<comment type="similarity">
    <text evidence="1">Belongs to the ABC transporter superfamily.</text>
</comment>
<name>B0RLS4_XANCB</name>
<proteinExistence type="inferred from homology"/>
<dbReference type="Proteomes" id="UP000001188">
    <property type="component" value="Chromosome"/>
</dbReference>
<evidence type="ECO:0000256" key="7">
    <source>
        <dbReference type="ARBA" id="ARBA00023136"/>
    </source>
</evidence>
<reference evidence="9 10" key="1">
    <citation type="journal article" date="2008" name="J. Biotechnol.">
        <title>The genome of Xanthomonas campestris pv. campestris B100 and its use for the reconstruction of metabolic pathways involved in xanthan biosynthesis.</title>
        <authorList>
            <person name="Vorholter F.J."/>
            <person name="Schneiker S."/>
            <person name="Goesmann A."/>
            <person name="Krause L."/>
            <person name="Bekel T."/>
            <person name="Kaiser O."/>
            <person name="Linke B."/>
            <person name="Patschkowski T."/>
            <person name="Ruckert C."/>
            <person name="Schmid J."/>
            <person name="Sidhu V.K."/>
            <person name="Sieber V."/>
            <person name="Tauch A."/>
            <person name="Watt S.A."/>
            <person name="Weisshaar B."/>
            <person name="Becker A."/>
            <person name="Niehaus K."/>
            <person name="Puhler A."/>
        </authorList>
    </citation>
    <scope>NUCLEOTIDE SEQUENCE [LARGE SCALE GENOMIC DNA]</scope>
    <source>
        <strain evidence="9 10">B100</strain>
    </source>
</reference>
<dbReference type="PROSITE" id="PS50893">
    <property type="entry name" value="ABC_TRANSPORTER_2"/>
    <property type="match status" value="1"/>
</dbReference>
<evidence type="ECO:0000313" key="9">
    <source>
        <dbReference type="EMBL" id="CAP49511.2"/>
    </source>
</evidence>
<dbReference type="SMART" id="SM00382">
    <property type="entry name" value="AAA"/>
    <property type="match status" value="1"/>
</dbReference>
<evidence type="ECO:0000256" key="1">
    <source>
        <dbReference type="ARBA" id="ARBA00005417"/>
    </source>
</evidence>
<evidence type="ECO:0000256" key="2">
    <source>
        <dbReference type="ARBA" id="ARBA00022448"/>
    </source>
</evidence>
<keyword evidence="3" id="KW-1003">Cell membrane</keyword>
<keyword evidence="5 9" id="KW-0067">ATP-binding</keyword>
<dbReference type="Pfam" id="PF00005">
    <property type="entry name" value="ABC_tran"/>
    <property type="match status" value="1"/>
</dbReference>
<dbReference type="SUPFAM" id="SSF52540">
    <property type="entry name" value="P-loop containing nucleoside triphosphate hydrolases"/>
    <property type="match status" value="1"/>
</dbReference>
<evidence type="ECO:0000259" key="8">
    <source>
        <dbReference type="PROSITE" id="PS50893"/>
    </source>
</evidence>
<evidence type="ECO:0000256" key="5">
    <source>
        <dbReference type="ARBA" id="ARBA00022840"/>
    </source>
</evidence>
<dbReference type="Gene3D" id="3.40.50.300">
    <property type="entry name" value="P-loop containing nucleotide triphosphate hydrolases"/>
    <property type="match status" value="1"/>
</dbReference>
<protein>
    <submittedName>
        <fullName evidence="9">ABC transporter ATP-binding component</fullName>
    </submittedName>
</protein>
<dbReference type="AlphaFoldDB" id="B0RLS4"/>
<keyword evidence="7" id="KW-0472">Membrane</keyword>
<accession>B0RLS4</accession>
<evidence type="ECO:0000256" key="3">
    <source>
        <dbReference type="ARBA" id="ARBA00022475"/>
    </source>
</evidence>
<dbReference type="InterPro" id="IPR027417">
    <property type="entry name" value="P-loop_NTPase"/>
</dbReference>
<evidence type="ECO:0000256" key="4">
    <source>
        <dbReference type="ARBA" id="ARBA00022741"/>
    </source>
</evidence>
<dbReference type="PANTHER" id="PTHR42788">
    <property type="entry name" value="TAURINE IMPORT ATP-BINDING PROTEIN-RELATED"/>
    <property type="match status" value="1"/>
</dbReference>
<organism evidence="9 10">
    <name type="scientific">Xanthomonas campestris pv. campestris (strain B100)</name>
    <dbReference type="NCBI Taxonomy" id="509169"/>
    <lineage>
        <taxon>Bacteria</taxon>
        <taxon>Pseudomonadati</taxon>
        <taxon>Pseudomonadota</taxon>
        <taxon>Gammaproteobacteria</taxon>
        <taxon>Lysobacterales</taxon>
        <taxon>Lysobacteraceae</taxon>
        <taxon>Xanthomonas</taxon>
    </lineage>
</organism>
<sequence length="311" mass="34033">MAANFTLRMRRVPPTFLKRFTRLVSLPLPDPTSMSVAVDSSATPDAPPLIELDQASVIRGQVRVLHALRMRIALGQHTAILGPNGCGKSSFIKLITRELYPLARGDGQPAVKVLGQTRWQVDRLRAHLGIVSGDLSGNLAQMPELDVESAVLSGFFASYVVPPHREISDDMRARAREALALVRALPLLERPYAELSAGETRRVLIARALVNRPQALLLDEPSTGLDLVARQHLLDSMRHLAQQGITLVLVTHHIEEIVPEIDRVILLRGGSVLADGSRADMLTDDRLSAAFDGPVRVQRDGERYWATVGAG</sequence>
<gene>
    <name evidence="9" type="ORF">XCCB100_0180</name>
</gene>
<feature type="domain" description="ABC transporter" evidence="8">
    <location>
        <begin position="50"/>
        <end position="294"/>
    </location>
</feature>
<keyword evidence="2" id="KW-0813">Transport</keyword>
<dbReference type="PANTHER" id="PTHR42788:SF17">
    <property type="entry name" value="ALIPHATIC SULFONATES IMPORT ATP-BINDING PROTEIN SSUB"/>
    <property type="match status" value="1"/>
</dbReference>